<feature type="domain" description="Smf/DprA SLOG" evidence="3">
    <location>
        <begin position="194"/>
        <end position="413"/>
    </location>
</feature>
<dbReference type="Proteomes" id="UP000029096">
    <property type="component" value="Unassembled WGS sequence"/>
</dbReference>
<dbReference type="PANTHER" id="PTHR43022">
    <property type="entry name" value="PROTEIN SMF"/>
    <property type="match status" value="1"/>
</dbReference>
<gene>
    <name evidence="4" type="ORF">BBOH_0348</name>
</gene>
<dbReference type="STRING" id="1437606.BBOH_0348"/>
<comment type="similarity">
    <text evidence="1">Belongs to the DprA/Smf family.</text>
</comment>
<feature type="region of interest" description="Disordered" evidence="2">
    <location>
        <begin position="431"/>
        <end position="476"/>
    </location>
</feature>
<evidence type="ECO:0000313" key="5">
    <source>
        <dbReference type="Proteomes" id="UP000029096"/>
    </source>
</evidence>
<feature type="compositionally biased region" description="Basic and acidic residues" evidence="2">
    <location>
        <begin position="55"/>
        <end position="64"/>
    </location>
</feature>
<dbReference type="eggNOG" id="COG0758">
    <property type="taxonomic scope" value="Bacteria"/>
</dbReference>
<organism evidence="4 5">
    <name type="scientific">Bifidobacterium bohemicum DSM 22767</name>
    <dbReference type="NCBI Taxonomy" id="1437606"/>
    <lineage>
        <taxon>Bacteria</taxon>
        <taxon>Bacillati</taxon>
        <taxon>Actinomycetota</taxon>
        <taxon>Actinomycetes</taxon>
        <taxon>Bifidobacteriales</taxon>
        <taxon>Bifidobacteriaceae</taxon>
        <taxon>Bifidobacterium</taxon>
    </lineage>
</organism>
<evidence type="ECO:0000313" key="4">
    <source>
        <dbReference type="EMBL" id="KFI46874.1"/>
    </source>
</evidence>
<accession>A0A086ZK24</accession>
<dbReference type="Gene3D" id="3.40.50.450">
    <property type="match status" value="1"/>
</dbReference>
<dbReference type="InterPro" id="IPR003488">
    <property type="entry name" value="DprA"/>
</dbReference>
<protein>
    <submittedName>
        <fullName evidence="4">DNA protecting protein DprA</fullName>
    </submittedName>
</protein>
<feature type="compositionally biased region" description="Polar residues" evidence="2">
    <location>
        <begin position="432"/>
        <end position="447"/>
    </location>
</feature>
<dbReference type="EMBL" id="JGYP01000001">
    <property type="protein sequence ID" value="KFI46874.1"/>
    <property type="molecule type" value="Genomic_DNA"/>
</dbReference>
<reference evidence="4 5" key="1">
    <citation type="submission" date="2014-03" db="EMBL/GenBank/DDBJ databases">
        <title>Genomics of Bifidobacteria.</title>
        <authorList>
            <person name="Ventura M."/>
            <person name="Milani C."/>
            <person name="Lugli G.A."/>
        </authorList>
    </citation>
    <scope>NUCLEOTIDE SEQUENCE [LARGE SCALE GENOMIC DNA]</scope>
    <source>
        <strain evidence="4 5">DSM 22767</strain>
    </source>
</reference>
<dbReference type="AlphaFoldDB" id="A0A086ZK24"/>
<feature type="region of interest" description="Disordered" evidence="2">
    <location>
        <begin position="1"/>
        <end position="74"/>
    </location>
</feature>
<evidence type="ECO:0000256" key="1">
    <source>
        <dbReference type="ARBA" id="ARBA00006525"/>
    </source>
</evidence>
<dbReference type="InterPro" id="IPR057666">
    <property type="entry name" value="DrpA_SLOG"/>
</dbReference>
<name>A0A086ZK24_9BIFI</name>
<evidence type="ECO:0000259" key="3">
    <source>
        <dbReference type="Pfam" id="PF02481"/>
    </source>
</evidence>
<sequence>MIRQNEGVEHDKIKAEPGASTATSPETMTARHIRSAAHDSVPEAKPSMKTAEATRQAHDPRSPGKGEYTTTRKQAQYSNTSHLMVDEDTLARAVLTFLIDSADAFLFATIKGAGSAPDALRLITGRIDDRKNQNRLDEAFATGTARWGRRAGPQAMNAFHNALARWRDRLHLLPTCQAKVLTDWFTNGGTQWIIGPTSPYWPHQVDDLSVRKDWASPLCLWGYGDPRALTSCAKPLAVVGSRGVNDYGRYVARTVGKKAAEQGHLIISGGAIGGDAAAHWGALEAMGELGSEESGRTVAVFAGGLNHIGPERNHELFQHITSNGGALISELCPDTIPEPRRFLLRNRIIAALADTVVVAQARSRSGALNTANWAAELGRPVYAAPGNINIPSNTGCNWLIQEQRATILYSVNMTSEICHKRHAPLIAHGLGNSLQSSGQQTTKNSTVKSHEKQAISPDTVLEKSQDTTTPPHVTVAGTPSILESVEKARHDESTSEAVNSKDCNQAELDILETIQYCRRRKIPVTHDSLLQTLNREAPSADGDSEPTGSQWSVAKLEGMLGQMELDGFITTSRGIIEPTKDRR</sequence>
<comment type="caution">
    <text evidence="4">The sequence shown here is derived from an EMBL/GenBank/DDBJ whole genome shotgun (WGS) entry which is preliminary data.</text>
</comment>
<dbReference type="Pfam" id="PF02481">
    <property type="entry name" value="DNA_processg_A"/>
    <property type="match status" value="1"/>
</dbReference>
<dbReference type="SUPFAM" id="SSF102405">
    <property type="entry name" value="MCP/YpsA-like"/>
    <property type="match status" value="1"/>
</dbReference>
<keyword evidence="5" id="KW-1185">Reference proteome</keyword>
<feature type="compositionally biased region" description="Basic and acidic residues" evidence="2">
    <location>
        <begin position="1"/>
        <end position="15"/>
    </location>
</feature>
<dbReference type="PANTHER" id="PTHR43022:SF1">
    <property type="entry name" value="PROTEIN SMF"/>
    <property type="match status" value="1"/>
</dbReference>
<dbReference type="GO" id="GO:0009294">
    <property type="term" value="P:DNA-mediated transformation"/>
    <property type="evidence" value="ECO:0007669"/>
    <property type="project" value="InterPro"/>
</dbReference>
<evidence type="ECO:0000256" key="2">
    <source>
        <dbReference type="SAM" id="MobiDB-lite"/>
    </source>
</evidence>
<proteinExistence type="inferred from homology"/>